<reference evidence="3 4" key="1">
    <citation type="journal article" date="2018" name="Nat. Biotechnol.">
        <title>A standardized bacterial taxonomy based on genome phylogeny substantially revises the tree of life.</title>
        <authorList>
            <person name="Parks D.H."/>
            <person name="Chuvochina M."/>
            <person name="Waite D.W."/>
            <person name="Rinke C."/>
            <person name="Skarshewski A."/>
            <person name="Chaumeil P.A."/>
            <person name="Hugenholtz P."/>
        </authorList>
    </citation>
    <scope>NUCLEOTIDE SEQUENCE [LARGE SCALE GENOMIC DNA]</scope>
    <source>
        <strain evidence="3">UBA9956</strain>
    </source>
</reference>
<dbReference type="GO" id="GO:0015627">
    <property type="term" value="C:type II protein secretion system complex"/>
    <property type="evidence" value="ECO:0007669"/>
    <property type="project" value="InterPro"/>
</dbReference>
<keyword evidence="2" id="KW-1133">Transmembrane helix</keyword>
<organism evidence="3 4">
    <name type="scientific">candidate division WOR-3 bacterium</name>
    <dbReference type="NCBI Taxonomy" id="2052148"/>
    <lineage>
        <taxon>Bacteria</taxon>
        <taxon>Bacteria division WOR-3</taxon>
    </lineage>
</organism>
<dbReference type="InterPro" id="IPR045584">
    <property type="entry name" value="Pilin-like"/>
</dbReference>
<dbReference type="SUPFAM" id="SSF54523">
    <property type="entry name" value="Pili subunits"/>
    <property type="match status" value="1"/>
</dbReference>
<comment type="caution">
    <text evidence="3">The sequence shown here is derived from an EMBL/GenBank/DDBJ whole genome shotgun (WGS) entry which is preliminary data.</text>
</comment>
<dbReference type="PRINTS" id="PR00813">
    <property type="entry name" value="BCTERIALGSPG"/>
</dbReference>
<dbReference type="Gene3D" id="3.30.700.10">
    <property type="entry name" value="Glycoprotein, Type 4 Pilin"/>
    <property type="match status" value="1"/>
</dbReference>
<dbReference type="EMBL" id="DMZY01000149">
    <property type="protein sequence ID" value="HAV92535.1"/>
    <property type="molecule type" value="Genomic_DNA"/>
</dbReference>
<sequence length="163" mass="18437">MEADMNRRGFTILETVSSLLIIGILVNIAIPNYIKAKKSAEAANIIQEMDIIKKAVLMYYSDNNEWPPDTWWGVIPKELKPYLPNSIDFDKNPVLDVKYSLDNYIGNTDFQKKYGLFDVAVSVHSTDAALINSLKNISTGNLISSKGFFNNKRLYLIIKSVEN</sequence>
<dbReference type="GO" id="GO:0015628">
    <property type="term" value="P:protein secretion by the type II secretion system"/>
    <property type="evidence" value="ECO:0007669"/>
    <property type="project" value="InterPro"/>
</dbReference>
<accession>A0A350HAG9</accession>
<evidence type="ECO:0000256" key="1">
    <source>
        <dbReference type="ARBA" id="ARBA00022481"/>
    </source>
</evidence>
<dbReference type="InterPro" id="IPR012902">
    <property type="entry name" value="N_methyl_site"/>
</dbReference>
<evidence type="ECO:0000313" key="3">
    <source>
        <dbReference type="EMBL" id="HAV92535.1"/>
    </source>
</evidence>
<evidence type="ECO:0000313" key="4">
    <source>
        <dbReference type="Proteomes" id="UP000264062"/>
    </source>
</evidence>
<keyword evidence="2" id="KW-0472">Membrane</keyword>
<keyword evidence="1" id="KW-0488">Methylation</keyword>
<evidence type="ECO:0008006" key="5">
    <source>
        <dbReference type="Google" id="ProtNLM"/>
    </source>
</evidence>
<dbReference type="InterPro" id="IPR000983">
    <property type="entry name" value="Bac_GSPG_pilin"/>
</dbReference>
<feature type="transmembrane region" description="Helical" evidence="2">
    <location>
        <begin position="12"/>
        <end position="30"/>
    </location>
</feature>
<dbReference type="AlphaFoldDB" id="A0A350HAG9"/>
<dbReference type="NCBIfam" id="TIGR02532">
    <property type="entry name" value="IV_pilin_GFxxxE"/>
    <property type="match status" value="1"/>
</dbReference>
<name>A0A350HAG9_UNCW3</name>
<keyword evidence="2" id="KW-0812">Transmembrane</keyword>
<gene>
    <name evidence="3" type="ORF">DCW38_05065</name>
</gene>
<dbReference type="Proteomes" id="UP000264062">
    <property type="component" value="Unassembled WGS sequence"/>
</dbReference>
<protein>
    <recommendedName>
        <fullName evidence="5">Type II secretion system protein</fullName>
    </recommendedName>
</protein>
<proteinExistence type="predicted"/>
<evidence type="ECO:0000256" key="2">
    <source>
        <dbReference type="SAM" id="Phobius"/>
    </source>
</evidence>